<gene>
    <name evidence="1" type="ORF">EUGRSUZ_A01150</name>
</gene>
<name>A0A059DDG7_EUCGR</name>
<accession>A0A059DDG7</accession>
<organism evidence="1">
    <name type="scientific">Eucalyptus grandis</name>
    <name type="common">Flooded gum</name>
    <dbReference type="NCBI Taxonomy" id="71139"/>
    <lineage>
        <taxon>Eukaryota</taxon>
        <taxon>Viridiplantae</taxon>
        <taxon>Streptophyta</taxon>
        <taxon>Embryophyta</taxon>
        <taxon>Tracheophyta</taxon>
        <taxon>Spermatophyta</taxon>
        <taxon>Magnoliopsida</taxon>
        <taxon>eudicotyledons</taxon>
        <taxon>Gunneridae</taxon>
        <taxon>Pentapetalae</taxon>
        <taxon>rosids</taxon>
        <taxon>malvids</taxon>
        <taxon>Myrtales</taxon>
        <taxon>Myrtaceae</taxon>
        <taxon>Myrtoideae</taxon>
        <taxon>Eucalypteae</taxon>
        <taxon>Eucalyptus</taxon>
    </lineage>
</organism>
<dbReference type="EMBL" id="KK198753">
    <property type="protein sequence ID" value="KCW88813.1"/>
    <property type="molecule type" value="Genomic_DNA"/>
</dbReference>
<protein>
    <submittedName>
        <fullName evidence="1">Uncharacterized protein</fullName>
    </submittedName>
</protein>
<proteinExistence type="predicted"/>
<sequence length="72" mass="7996">MKSIPGHSTRVMFFVETGVCFELNKFHCRSDGSVMLGDDEEEVVEGMVKVAESRWLSGNSGGVVFWGQQLRA</sequence>
<reference evidence="1" key="1">
    <citation type="submission" date="2013-07" db="EMBL/GenBank/DDBJ databases">
        <title>The genome of Eucalyptus grandis.</title>
        <authorList>
            <person name="Schmutz J."/>
            <person name="Hayes R."/>
            <person name="Myburg A."/>
            <person name="Tuskan G."/>
            <person name="Grattapaglia D."/>
            <person name="Rokhsar D.S."/>
        </authorList>
    </citation>
    <scope>NUCLEOTIDE SEQUENCE</scope>
    <source>
        <tissue evidence="1">Leaf extractions</tissue>
    </source>
</reference>
<dbReference type="InParanoid" id="A0A059DDG7"/>
<dbReference type="AlphaFoldDB" id="A0A059DDG7"/>
<dbReference type="Gramene" id="KCW88813">
    <property type="protein sequence ID" value="KCW88813"/>
    <property type="gene ID" value="EUGRSUZ_A01150"/>
</dbReference>
<evidence type="ECO:0000313" key="1">
    <source>
        <dbReference type="EMBL" id="KCW88813.1"/>
    </source>
</evidence>